<dbReference type="Proteomes" id="UP000243217">
    <property type="component" value="Unassembled WGS sequence"/>
</dbReference>
<name>A0A1W0A6G1_9STRA</name>
<feature type="transmembrane region" description="Helical" evidence="1">
    <location>
        <begin position="366"/>
        <end position="384"/>
    </location>
</feature>
<keyword evidence="1" id="KW-0472">Membrane</keyword>
<comment type="caution">
    <text evidence="2">The sequence shown here is derived from an EMBL/GenBank/DDBJ whole genome shotgun (WGS) entry which is preliminary data.</text>
</comment>
<evidence type="ECO:0000313" key="3">
    <source>
        <dbReference type="Proteomes" id="UP000243217"/>
    </source>
</evidence>
<evidence type="ECO:0000256" key="1">
    <source>
        <dbReference type="SAM" id="Phobius"/>
    </source>
</evidence>
<dbReference type="PANTHER" id="PTHR39200">
    <property type="entry name" value="HYPOTHETICAL EXPORTED PROTEIN"/>
    <property type="match status" value="1"/>
</dbReference>
<organism evidence="2 3">
    <name type="scientific">Thraustotheca clavata</name>
    <dbReference type="NCBI Taxonomy" id="74557"/>
    <lineage>
        <taxon>Eukaryota</taxon>
        <taxon>Sar</taxon>
        <taxon>Stramenopiles</taxon>
        <taxon>Oomycota</taxon>
        <taxon>Saprolegniomycetes</taxon>
        <taxon>Saprolegniales</taxon>
        <taxon>Achlyaceae</taxon>
        <taxon>Thraustotheca</taxon>
    </lineage>
</organism>
<gene>
    <name evidence="2" type="ORF">THRCLA_20504</name>
</gene>
<protein>
    <submittedName>
        <fullName evidence="2">Uncharacterized protein</fullName>
    </submittedName>
</protein>
<sequence length="396" mass="42882">MSTDTIVSPFQKLWSFGNESIVALFVHLPGRVFINYNSSSNSSVDVTVSSDSKALLDLVHAEVVNRSLESSNVVHGEFTPVNGKHPVLNLTTLNPTEVTQGNLLITLSVNSPVTMLSTMADTVLNEGSLISNNASATVRLQSLKSGSIYYSIDNTLQANVLDLTSHGDSSIQVVAPRIDVGTIWKITTYSNSAIGVVAPEASTTELDSLAFDESAIYLQSDKSLTIEQSQTEAFSNGAINYYPQGTCGNSDVSAYNFGVVNIASLICQNTSAHVFFNGIVNVQTTDTLEANTIDDGQVNYFNSTPLHLPQDSDSFFHLKTNLAKVDVNTYNKWTLRTAPAQEPLYVTIAPEEIEFSSFEATPSSNYGGTIAAFVIAILGFLVYIKRTKRVQYESIP</sequence>
<evidence type="ECO:0000313" key="2">
    <source>
        <dbReference type="EMBL" id="OQS05877.1"/>
    </source>
</evidence>
<dbReference type="OrthoDB" id="69971at2759"/>
<dbReference type="Gene3D" id="2.160.20.120">
    <property type="match status" value="1"/>
</dbReference>
<proteinExistence type="predicted"/>
<keyword evidence="3" id="KW-1185">Reference proteome</keyword>
<accession>A0A1W0A6G1</accession>
<dbReference type="PANTHER" id="PTHR39200:SF1">
    <property type="entry name" value="AUTO-TRANSPORTER ADHESIN HEAD GIN DOMAIN-CONTAINING PROTEIN-RELATED"/>
    <property type="match status" value="1"/>
</dbReference>
<keyword evidence="1" id="KW-1133">Transmembrane helix</keyword>
<dbReference type="AlphaFoldDB" id="A0A1W0A6G1"/>
<dbReference type="EMBL" id="JNBS01000408">
    <property type="protein sequence ID" value="OQS05877.1"/>
    <property type="molecule type" value="Genomic_DNA"/>
</dbReference>
<keyword evidence="1" id="KW-0812">Transmembrane</keyword>
<reference evidence="2 3" key="1">
    <citation type="journal article" date="2014" name="Genome Biol. Evol.">
        <title>The secreted proteins of Achlya hypogyna and Thraustotheca clavata identify the ancestral oomycete secretome and reveal gene acquisitions by horizontal gene transfer.</title>
        <authorList>
            <person name="Misner I."/>
            <person name="Blouin N."/>
            <person name="Leonard G."/>
            <person name="Richards T.A."/>
            <person name="Lane C.E."/>
        </authorList>
    </citation>
    <scope>NUCLEOTIDE SEQUENCE [LARGE SCALE GENOMIC DNA]</scope>
    <source>
        <strain evidence="2 3">ATCC 34112</strain>
    </source>
</reference>